<dbReference type="Pfam" id="PF04149">
    <property type="entry name" value="DUF397"/>
    <property type="match status" value="1"/>
</dbReference>
<dbReference type="EMBL" id="JAAXKY010000081">
    <property type="protein sequence ID" value="NMH79883.1"/>
    <property type="molecule type" value="Genomic_DNA"/>
</dbReference>
<dbReference type="RefSeq" id="WP_169397946.1">
    <property type="nucleotide sequence ID" value="NZ_BAAAJH010000017.1"/>
</dbReference>
<gene>
    <name evidence="2" type="ORF">HF577_22675</name>
</gene>
<reference evidence="2 3" key="1">
    <citation type="submission" date="2020-04" db="EMBL/GenBank/DDBJ databases">
        <authorList>
            <person name="Klaysubun C."/>
            <person name="Duangmal K."/>
            <person name="Lipun K."/>
        </authorList>
    </citation>
    <scope>NUCLEOTIDE SEQUENCE [LARGE SCALE GENOMIC DNA]</scope>
    <source>
        <strain evidence="2 3">JCM 11839</strain>
    </source>
</reference>
<dbReference type="InterPro" id="IPR007278">
    <property type="entry name" value="DUF397"/>
</dbReference>
<feature type="domain" description="DUF397" evidence="1">
    <location>
        <begin position="4"/>
        <end position="55"/>
    </location>
</feature>
<organism evidence="2 3">
    <name type="scientific">Pseudonocardia xinjiangensis</name>
    <dbReference type="NCBI Taxonomy" id="75289"/>
    <lineage>
        <taxon>Bacteria</taxon>
        <taxon>Bacillati</taxon>
        <taxon>Actinomycetota</taxon>
        <taxon>Actinomycetes</taxon>
        <taxon>Pseudonocardiales</taxon>
        <taxon>Pseudonocardiaceae</taxon>
        <taxon>Pseudonocardia</taxon>
    </lineage>
</organism>
<accession>A0ABX1RKX0</accession>
<comment type="caution">
    <text evidence="2">The sequence shown here is derived from an EMBL/GenBank/DDBJ whole genome shotgun (WGS) entry which is preliminary data.</text>
</comment>
<name>A0ABX1RKX0_9PSEU</name>
<keyword evidence="3" id="KW-1185">Reference proteome</keyword>
<evidence type="ECO:0000313" key="2">
    <source>
        <dbReference type="EMBL" id="NMH79883.1"/>
    </source>
</evidence>
<evidence type="ECO:0000313" key="3">
    <source>
        <dbReference type="Proteomes" id="UP001296706"/>
    </source>
</evidence>
<sequence>MIQYQISSYCSGGACVEVGRSPEGPVVVRDSKDPERGTSLVFTREEWTAFVAGVKAGEFDLA</sequence>
<proteinExistence type="predicted"/>
<protein>
    <submittedName>
        <fullName evidence="2">DUF397 domain-containing protein</fullName>
    </submittedName>
</protein>
<dbReference type="Proteomes" id="UP001296706">
    <property type="component" value="Unassembled WGS sequence"/>
</dbReference>
<evidence type="ECO:0000259" key="1">
    <source>
        <dbReference type="Pfam" id="PF04149"/>
    </source>
</evidence>